<evidence type="ECO:0000313" key="2">
    <source>
        <dbReference type="EMBL" id="MEE2037597.1"/>
    </source>
</evidence>
<dbReference type="Gene3D" id="3.10.450.50">
    <property type="match status" value="1"/>
</dbReference>
<accession>A0ABU7K6E5</accession>
<dbReference type="Proteomes" id="UP001356095">
    <property type="component" value="Unassembled WGS sequence"/>
</dbReference>
<sequence>MDRSPEGVFRRMLELLTAKDMDGIAGLWAPDGTAEFPFAEAGAPTRLSGREAVRAHLAGYPDVYDVTGVTAVRVHRTADPETVIAEFSSEGRSVRTGAPYRMDYITVVTVRSGLITEYRDYWSPVQTARAGGDLEALCKQLEAS</sequence>
<dbReference type="SUPFAM" id="SSF54427">
    <property type="entry name" value="NTF2-like"/>
    <property type="match status" value="1"/>
</dbReference>
<evidence type="ECO:0000259" key="1">
    <source>
        <dbReference type="Pfam" id="PF12680"/>
    </source>
</evidence>
<dbReference type="Pfam" id="PF12680">
    <property type="entry name" value="SnoaL_2"/>
    <property type="match status" value="1"/>
</dbReference>
<dbReference type="InterPro" id="IPR032710">
    <property type="entry name" value="NTF2-like_dom_sf"/>
</dbReference>
<evidence type="ECO:0000313" key="3">
    <source>
        <dbReference type="Proteomes" id="UP001356095"/>
    </source>
</evidence>
<organism evidence="2 3">
    <name type="scientific">Nocardiopsis codii</name>
    <dbReference type="NCBI Taxonomy" id="3065942"/>
    <lineage>
        <taxon>Bacteria</taxon>
        <taxon>Bacillati</taxon>
        <taxon>Actinomycetota</taxon>
        <taxon>Actinomycetes</taxon>
        <taxon>Streptosporangiales</taxon>
        <taxon>Nocardiopsidaceae</taxon>
        <taxon>Nocardiopsis</taxon>
    </lineage>
</organism>
<protein>
    <submittedName>
        <fullName evidence="2">Nuclear transport factor 2 family protein</fullName>
    </submittedName>
</protein>
<dbReference type="EMBL" id="JAUZMY010000008">
    <property type="protein sequence ID" value="MEE2037597.1"/>
    <property type="molecule type" value="Genomic_DNA"/>
</dbReference>
<keyword evidence="3" id="KW-1185">Reference proteome</keyword>
<reference evidence="2 3" key="1">
    <citation type="submission" date="2023-08" db="EMBL/GenBank/DDBJ databases">
        <authorList>
            <person name="Girao M."/>
            <person name="Carvalho M.F."/>
        </authorList>
    </citation>
    <scope>NUCLEOTIDE SEQUENCE [LARGE SCALE GENOMIC DNA]</scope>
    <source>
        <strain evidence="2 3">CT-R113</strain>
    </source>
</reference>
<dbReference type="InterPro" id="IPR037401">
    <property type="entry name" value="SnoaL-like"/>
</dbReference>
<proteinExistence type="predicted"/>
<name>A0ABU7K6E5_9ACTN</name>
<feature type="domain" description="SnoaL-like" evidence="1">
    <location>
        <begin position="10"/>
        <end position="118"/>
    </location>
</feature>
<comment type="caution">
    <text evidence="2">The sequence shown here is derived from an EMBL/GenBank/DDBJ whole genome shotgun (WGS) entry which is preliminary data.</text>
</comment>
<gene>
    <name evidence="2" type="ORF">Q8791_10235</name>
</gene>
<dbReference type="RefSeq" id="WP_330091395.1">
    <property type="nucleotide sequence ID" value="NZ_JAUZMY010000008.1"/>
</dbReference>